<dbReference type="InterPro" id="IPR008410">
    <property type="entry name" value="BCSC_C"/>
</dbReference>
<dbReference type="Proteomes" id="UP000310719">
    <property type="component" value="Chromosome"/>
</dbReference>
<evidence type="ECO:0000256" key="2">
    <source>
        <dbReference type="ARBA" id="ARBA00022737"/>
    </source>
</evidence>
<proteinExistence type="predicted"/>
<dbReference type="STRING" id="83655.APT61_03200"/>
<dbReference type="Pfam" id="PF05420">
    <property type="entry name" value="BCSC_C"/>
    <property type="match status" value="1"/>
</dbReference>
<protein>
    <submittedName>
        <fullName evidence="5">Cellulose synthase operon protein C</fullName>
    </submittedName>
</protein>
<dbReference type="AlphaFoldDB" id="A0A4U9IS82"/>
<keyword evidence="3" id="KW-0802">TPR repeat</keyword>
<organism evidence="5 6">
    <name type="scientific">Leclercia adecarboxylata</name>
    <dbReference type="NCBI Taxonomy" id="83655"/>
    <lineage>
        <taxon>Bacteria</taxon>
        <taxon>Pseudomonadati</taxon>
        <taxon>Pseudomonadota</taxon>
        <taxon>Gammaproteobacteria</taxon>
        <taxon>Enterobacterales</taxon>
        <taxon>Enterobacteriaceae</taxon>
        <taxon>Leclercia</taxon>
    </lineage>
</organism>
<sequence>MPFGDSRLDVNVTPISLDAGTSSDESSRRFGTGALIQGVVAEELYNASTTTPPELPNIDKIKVPSQGSQSAQGVEVAMALTGEQYKIDVGSTPLGQDLNTLVGGVQWSPQLTDYLKLILTGERRAVVDSLLSYVGVEDKYSGKKWGQVTKNGGSAQLSYDNTDAGFYAGFGVYDYIGENVPSNTSVNGSAGVYFRPFYAADRELKAGINMNYMNFDKNLSYFSYGQGGYFSPQDYISVSFPVDYTQKFDNWKLGLGASVGYQSYSQDESPYFPTDKAMQNQLEDYVARGFAKEDHYKGSSENGLGYTLRASTDYKLNKDMTIGGQVGYDTFGDYNESTASLYFRYLLGNK</sequence>
<evidence type="ECO:0000256" key="1">
    <source>
        <dbReference type="ARBA" id="ARBA00022729"/>
    </source>
</evidence>
<gene>
    <name evidence="5" type="primary">bcsC</name>
    <name evidence="5" type="ORF">NCTC13032_06412</name>
</gene>
<evidence type="ECO:0000259" key="4">
    <source>
        <dbReference type="Pfam" id="PF05420"/>
    </source>
</evidence>
<name>A0A4U9IS82_9ENTR</name>
<evidence type="ECO:0000313" key="5">
    <source>
        <dbReference type="EMBL" id="VTP79805.1"/>
    </source>
</evidence>
<evidence type="ECO:0000256" key="3">
    <source>
        <dbReference type="ARBA" id="ARBA00022803"/>
    </source>
</evidence>
<keyword evidence="1" id="KW-0732">Signal</keyword>
<accession>A0A4U9IS82</accession>
<evidence type="ECO:0000313" key="6">
    <source>
        <dbReference type="Proteomes" id="UP000310719"/>
    </source>
</evidence>
<dbReference type="GO" id="GO:0019867">
    <property type="term" value="C:outer membrane"/>
    <property type="evidence" value="ECO:0007669"/>
    <property type="project" value="InterPro"/>
</dbReference>
<feature type="domain" description="Cellulose synthase operon C C-terminal" evidence="4">
    <location>
        <begin position="1"/>
        <end position="347"/>
    </location>
</feature>
<reference evidence="5 6" key="1">
    <citation type="submission" date="2019-05" db="EMBL/GenBank/DDBJ databases">
        <authorList>
            <consortium name="Pathogen Informatics"/>
        </authorList>
    </citation>
    <scope>NUCLEOTIDE SEQUENCE [LARGE SCALE GENOMIC DNA]</scope>
    <source>
        <strain evidence="5 6">NCTC13032</strain>
    </source>
</reference>
<dbReference type="EMBL" id="LR590464">
    <property type="protein sequence ID" value="VTP79805.1"/>
    <property type="molecule type" value="Genomic_DNA"/>
</dbReference>
<dbReference type="GO" id="GO:0030244">
    <property type="term" value="P:cellulose biosynthetic process"/>
    <property type="evidence" value="ECO:0007669"/>
    <property type="project" value="InterPro"/>
</dbReference>
<keyword evidence="2" id="KW-0677">Repeat</keyword>